<feature type="transmembrane region" description="Helical" evidence="6">
    <location>
        <begin position="361"/>
        <end position="382"/>
    </location>
</feature>
<feature type="transmembrane region" description="Helical" evidence="6">
    <location>
        <begin position="477"/>
        <end position="494"/>
    </location>
</feature>
<evidence type="ECO:0000256" key="4">
    <source>
        <dbReference type="ARBA" id="ARBA00022989"/>
    </source>
</evidence>
<dbReference type="GO" id="GO:0030420">
    <property type="term" value="P:establishment of competence for transformation"/>
    <property type="evidence" value="ECO:0007669"/>
    <property type="project" value="InterPro"/>
</dbReference>
<dbReference type="EMBL" id="PKHE01000006">
    <property type="protein sequence ID" value="PKY89621.1"/>
    <property type="molecule type" value="Genomic_DNA"/>
</dbReference>
<dbReference type="NCBIfam" id="TIGR00360">
    <property type="entry name" value="ComEC_N-term"/>
    <property type="match status" value="1"/>
</dbReference>
<dbReference type="GO" id="GO:0005886">
    <property type="term" value="C:plasma membrane"/>
    <property type="evidence" value="ECO:0007669"/>
    <property type="project" value="UniProtKB-SubCell"/>
</dbReference>
<keyword evidence="2" id="KW-1003">Cell membrane</keyword>
<feature type="transmembrane region" description="Helical" evidence="6">
    <location>
        <begin position="9"/>
        <end position="41"/>
    </location>
</feature>
<feature type="transmembrane region" description="Helical" evidence="6">
    <location>
        <begin position="309"/>
        <end position="326"/>
    </location>
</feature>
<name>A0A2I1K1W3_9LACT</name>
<dbReference type="InterPro" id="IPR036866">
    <property type="entry name" value="RibonucZ/Hydroxyglut_hydro"/>
</dbReference>
<evidence type="ECO:0000313" key="10">
    <source>
        <dbReference type="Proteomes" id="UP000234384"/>
    </source>
</evidence>
<sequence>MSKLKYHWFFIFCAIFAFIYSWLQHSYLSIGICILIFIRLITLKNKLLLVMSLVISLLIVGRVRIMDYEMKEHLQINYQSVEQTQVKVDPYQLEFRDGYARGYGYLFDPQQERWFKVYLTFKNPEGTLYHQFEGTPSIVQVKGVLKRPASNRNFYLFNFQKYLKTKQIIWHYDVLHVEAIRSNPSIASRFYKLRNQIVGQYNRYQTHPWFALFHKLLLNKSTEFYRDQRDTFQIMGVMHLFAISGFHIVMLHSYFSYFLKRMSILNDYAYYIVFAILICYASLIDWPIGVTRSMFMLYVTPHIMRRTQCVSRVDLLSILSITLLIINPYEVWSIGYILSFLISYVLIFSPNSSVMLSLRDTFKVSMAIILFTWPIMLQSQYMLHLAQIITMTLIGILFEKIILPFMLLSGWIIFLPEPFHRIFIRGFDAIAEIMINFFEILSSISPSIILGYLPHGLFICLMIVALYQLYSKEKKRRLLVVTITYLLLICVYPYCNFTTKITIIDVGQGMAVLYQLPFNQGTWLIDTGGKYAYDTKQIDRRYAHYNIIPAMKALGVQSLSGIILTHLDLDHVGNLPAILETFPVESVLLLDNLMADDFIVEQKNTFQNVSFQGIPEGHLYKVWNESIQLASLTSDELTMSTSLSNDHSIGVRLKIGNLSFLTLGDMSTPFEERFIQQFPSFSPDILLLSHHGSRHSSSETFLSIIEAKLLLNSAGENNHYHHPHSEVIERVEALGKPYFSTHSGGAIQLIYFPYIGLQVRQVFSEKPSFTSKDY</sequence>
<reference evidence="9 10" key="1">
    <citation type="submission" date="2017-12" db="EMBL/GenBank/DDBJ databases">
        <title>Phylogenetic diversity of female urinary microbiome.</title>
        <authorList>
            <person name="Thomas-White K."/>
            <person name="Wolfe A.J."/>
        </authorList>
    </citation>
    <scope>NUCLEOTIDE SEQUENCE [LARGE SCALE GENOMIC DNA]</scope>
    <source>
        <strain evidence="9 10">UMB0898</strain>
    </source>
</reference>
<dbReference type="PANTHER" id="PTHR30619:SF7">
    <property type="entry name" value="BETA-LACTAMASE DOMAIN PROTEIN"/>
    <property type="match status" value="1"/>
</dbReference>
<dbReference type="AlphaFoldDB" id="A0A2I1K1W3"/>
<dbReference type="PANTHER" id="PTHR30619">
    <property type="entry name" value="DNA INTERNALIZATION/COMPETENCE PROTEIN COMEC/REC2"/>
    <property type="match status" value="1"/>
</dbReference>
<gene>
    <name evidence="9" type="ORF">CYJ57_03610</name>
</gene>
<evidence type="ECO:0000259" key="7">
    <source>
        <dbReference type="Pfam" id="PF00753"/>
    </source>
</evidence>
<dbReference type="Pfam" id="PF00753">
    <property type="entry name" value="Lactamase_B"/>
    <property type="match status" value="1"/>
</dbReference>
<feature type="domain" description="Metallo-beta-lactamase" evidence="7">
    <location>
        <begin position="505"/>
        <end position="706"/>
    </location>
</feature>
<evidence type="ECO:0000256" key="5">
    <source>
        <dbReference type="ARBA" id="ARBA00023136"/>
    </source>
</evidence>
<evidence type="ECO:0000256" key="1">
    <source>
        <dbReference type="ARBA" id="ARBA00004651"/>
    </source>
</evidence>
<keyword evidence="4 6" id="KW-1133">Transmembrane helix</keyword>
<feature type="transmembrane region" description="Helical" evidence="6">
    <location>
        <begin position="422"/>
        <end position="442"/>
    </location>
</feature>
<feature type="transmembrane region" description="Helical" evidence="6">
    <location>
        <begin position="234"/>
        <end position="256"/>
    </location>
</feature>
<feature type="domain" description="ComEC/Rec2-related protein" evidence="8">
    <location>
        <begin position="216"/>
        <end position="472"/>
    </location>
</feature>
<dbReference type="NCBIfam" id="TIGR00361">
    <property type="entry name" value="ComEC_Rec2"/>
    <property type="match status" value="1"/>
</dbReference>
<protein>
    <submittedName>
        <fullName evidence="9">DNA internalization-related competence protein ComEC/Rec2</fullName>
    </submittedName>
</protein>
<evidence type="ECO:0000256" key="3">
    <source>
        <dbReference type="ARBA" id="ARBA00022692"/>
    </source>
</evidence>
<feature type="transmembrane region" description="Helical" evidence="6">
    <location>
        <begin position="332"/>
        <end position="349"/>
    </location>
</feature>
<dbReference type="InterPro" id="IPR052159">
    <property type="entry name" value="Competence_DNA_uptake"/>
</dbReference>
<comment type="subcellular location">
    <subcellularLocation>
        <location evidence="1">Cell membrane</location>
        <topology evidence="1">Multi-pass membrane protein</topology>
    </subcellularLocation>
</comment>
<evidence type="ECO:0000256" key="6">
    <source>
        <dbReference type="SAM" id="Phobius"/>
    </source>
</evidence>
<dbReference type="InterPro" id="IPR001279">
    <property type="entry name" value="Metallo-B-lactamas"/>
</dbReference>
<accession>A0A2I1K1W3</accession>
<feature type="transmembrane region" description="Helical" evidence="6">
    <location>
        <begin position="47"/>
        <end position="65"/>
    </location>
</feature>
<proteinExistence type="predicted"/>
<feature type="transmembrane region" description="Helical" evidence="6">
    <location>
        <begin position="448"/>
        <end position="470"/>
    </location>
</feature>
<comment type="caution">
    <text evidence="9">The sequence shown here is derived from an EMBL/GenBank/DDBJ whole genome shotgun (WGS) entry which is preliminary data.</text>
</comment>
<dbReference type="InterPro" id="IPR004797">
    <property type="entry name" value="Competence_ComEC/Rec2"/>
</dbReference>
<keyword evidence="3 6" id="KW-0812">Transmembrane</keyword>
<dbReference type="Proteomes" id="UP000234384">
    <property type="component" value="Unassembled WGS sequence"/>
</dbReference>
<dbReference type="Pfam" id="PF03772">
    <property type="entry name" value="Competence"/>
    <property type="match status" value="1"/>
</dbReference>
<feature type="transmembrane region" description="Helical" evidence="6">
    <location>
        <begin position="388"/>
        <end position="415"/>
    </location>
</feature>
<evidence type="ECO:0000313" key="9">
    <source>
        <dbReference type="EMBL" id="PKY89621.1"/>
    </source>
</evidence>
<dbReference type="OrthoDB" id="9761531at2"/>
<evidence type="ECO:0000256" key="2">
    <source>
        <dbReference type="ARBA" id="ARBA00022475"/>
    </source>
</evidence>
<evidence type="ECO:0000259" key="8">
    <source>
        <dbReference type="Pfam" id="PF03772"/>
    </source>
</evidence>
<organism evidence="9 10">
    <name type="scientific">Falseniella ignava</name>
    <dbReference type="NCBI Taxonomy" id="137730"/>
    <lineage>
        <taxon>Bacteria</taxon>
        <taxon>Bacillati</taxon>
        <taxon>Bacillota</taxon>
        <taxon>Bacilli</taxon>
        <taxon>Lactobacillales</taxon>
        <taxon>Aerococcaceae</taxon>
        <taxon>Falseniella</taxon>
    </lineage>
</organism>
<dbReference type="InterPro" id="IPR004477">
    <property type="entry name" value="ComEC_N"/>
</dbReference>
<dbReference type="Gene3D" id="3.60.15.10">
    <property type="entry name" value="Ribonuclease Z/Hydroxyacylglutathione hydrolase-like"/>
    <property type="match status" value="1"/>
</dbReference>
<feature type="transmembrane region" description="Helical" evidence="6">
    <location>
        <begin position="268"/>
        <end position="288"/>
    </location>
</feature>
<dbReference type="SUPFAM" id="SSF56281">
    <property type="entry name" value="Metallo-hydrolase/oxidoreductase"/>
    <property type="match status" value="1"/>
</dbReference>
<keyword evidence="5 6" id="KW-0472">Membrane</keyword>